<dbReference type="CDD" id="cd07247">
    <property type="entry name" value="SgaA_N_like"/>
    <property type="match status" value="1"/>
</dbReference>
<accession>A0A660C8G5</accession>
<dbReference type="EMBL" id="VLJV01000001">
    <property type="protein sequence ID" value="TWH19890.1"/>
    <property type="molecule type" value="Genomic_DNA"/>
</dbReference>
<proteinExistence type="predicted"/>
<dbReference type="InterPro" id="IPR052164">
    <property type="entry name" value="Anthracycline_SecMetBiosynth"/>
</dbReference>
<dbReference type="Gene3D" id="3.10.180.10">
    <property type="entry name" value="2,3-Dihydroxybiphenyl 1,2-Dioxygenase, domain 1"/>
    <property type="match status" value="1"/>
</dbReference>
<gene>
    <name evidence="2" type="ORF">JD82_01727</name>
</gene>
<dbReference type="InterPro" id="IPR004360">
    <property type="entry name" value="Glyas_Fos-R_dOase_dom"/>
</dbReference>
<dbReference type="SUPFAM" id="SSF54593">
    <property type="entry name" value="Glyoxalase/Bleomycin resistance protein/Dihydroxybiphenyl dioxygenase"/>
    <property type="match status" value="1"/>
</dbReference>
<name>A0A660C8G5_9PSEU</name>
<dbReference type="Pfam" id="PF00903">
    <property type="entry name" value="Glyoxalase"/>
    <property type="match status" value="1"/>
</dbReference>
<evidence type="ECO:0000259" key="1">
    <source>
        <dbReference type="PROSITE" id="PS51819"/>
    </source>
</evidence>
<sequence length="127" mass="13920">MPRPVFFEVYASDPERAITFYTTVFEWHFERWAPEAMWAITTGTGAQGIDGNLVLRDQPPPQNGAAAPTCSLTMDVDDLELMMREVEQAGGSVAGPVRTIPEVGRLVYCRDPEGTLFGMLEPDPGAS</sequence>
<reference evidence="2 3" key="1">
    <citation type="submission" date="2019-07" db="EMBL/GenBank/DDBJ databases">
        <title>R&amp;d 2014.</title>
        <authorList>
            <person name="Klenk H.-P."/>
        </authorList>
    </citation>
    <scope>NUCLEOTIDE SEQUENCE [LARGE SCALE GENOMIC DNA]</scope>
    <source>
        <strain evidence="2 3">DSM 43194</strain>
    </source>
</reference>
<dbReference type="InterPro" id="IPR037523">
    <property type="entry name" value="VOC_core"/>
</dbReference>
<dbReference type="PROSITE" id="PS51819">
    <property type="entry name" value="VOC"/>
    <property type="match status" value="1"/>
</dbReference>
<dbReference type="AlphaFoldDB" id="A0A660C8G5"/>
<evidence type="ECO:0000313" key="2">
    <source>
        <dbReference type="EMBL" id="TWH19890.1"/>
    </source>
</evidence>
<protein>
    <recommendedName>
        <fullName evidence="1">VOC domain-containing protein</fullName>
    </recommendedName>
</protein>
<dbReference type="Proteomes" id="UP000317303">
    <property type="component" value="Unassembled WGS sequence"/>
</dbReference>
<dbReference type="PANTHER" id="PTHR33993:SF14">
    <property type="entry name" value="GB|AAF24581.1"/>
    <property type="match status" value="1"/>
</dbReference>
<dbReference type="InterPro" id="IPR029068">
    <property type="entry name" value="Glyas_Bleomycin-R_OHBP_Dase"/>
</dbReference>
<dbReference type="RefSeq" id="WP_030533520.1">
    <property type="nucleotide sequence ID" value="NZ_JOIJ01000015.1"/>
</dbReference>
<feature type="domain" description="VOC" evidence="1">
    <location>
        <begin position="3"/>
        <end position="122"/>
    </location>
</feature>
<comment type="caution">
    <text evidence="2">The sequence shown here is derived from an EMBL/GenBank/DDBJ whole genome shotgun (WGS) entry which is preliminary data.</text>
</comment>
<evidence type="ECO:0000313" key="3">
    <source>
        <dbReference type="Proteomes" id="UP000317303"/>
    </source>
</evidence>
<dbReference type="OrthoDB" id="9793039at2"/>
<organism evidence="2 3">
    <name type="scientific">Prauserella rugosa</name>
    <dbReference type="NCBI Taxonomy" id="43354"/>
    <lineage>
        <taxon>Bacteria</taxon>
        <taxon>Bacillati</taxon>
        <taxon>Actinomycetota</taxon>
        <taxon>Actinomycetes</taxon>
        <taxon>Pseudonocardiales</taxon>
        <taxon>Pseudonocardiaceae</taxon>
        <taxon>Prauserella</taxon>
    </lineage>
</organism>
<dbReference type="PANTHER" id="PTHR33993">
    <property type="entry name" value="GLYOXALASE-RELATED"/>
    <property type="match status" value="1"/>
</dbReference>
<keyword evidence="3" id="KW-1185">Reference proteome</keyword>